<dbReference type="GO" id="GO:0006418">
    <property type="term" value="P:tRNA aminoacylation for protein translation"/>
    <property type="evidence" value="ECO:0007669"/>
    <property type="project" value="InterPro"/>
</dbReference>
<comment type="caution">
    <text evidence="5">The sequence shown here is derived from an EMBL/GenBank/DDBJ whole genome shotgun (WGS) entry which is preliminary data.</text>
</comment>
<organism evidence="5 6">
    <name type="scientific">Candidatus Collierbacteria bacterium GW2011_GWF1_44_12</name>
    <dbReference type="NCBI Taxonomy" id="1618402"/>
    <lineage>
        <taxon>Bacteria</taxon>
        <taxon>Candidatus Collieribacteriota</taxon>
    </lineage>
</organism>
<evidence type="ECO:0000259" key="4">
    <source>
        <dbReference type="Pfam" id="PF23493"/>
    </source>
</evidence>
<dbReference type="Proteomes" id="UP000034097">
    <property type="component" value="Unassembled WGS sequence"/>
</dbReference>
<accession>A0A0G1GWK2</accession>
<gene>
    <name evidence="5" type="ORF">UW26_C0009G0019</name>
</gene>
<evidence type="ECO:0000256" key="1">
    <source>
        <dbReference type="ARBA" id="ARBA00022598"/>
    </source>
</evidence>
<keyword evidence="2" id="KW-0547">Nucleotide-binding</keyword>
<proteinExistence type="predicted"/>
<protein>
    <submittedName>
        <fullName evidence="5">Cysteine-tRNA ligase</fullName>
    </submittedName>
</protein>
<dbReference type="EMBL" id="LCHQ01000009">
    <property type="protein sequence ID" value="KKT39010.1"/>
    <property type="molecule type" value="Genomic_DNA"/>
</dbReference>
<keyword evidence="1 5" id="KW-0436">Ligase</keyword>
<evidence type="ECO:0000256" key="3">
    <source>
        <dbReference type="ARBA" id="ARBA00022840"/>
    </source>
</evidence>
<evidence type="ECO:0000313" key="5">
    <source>
        <dbReference type="EMBL" id="KKT39010.1"/>
    </source>
</evidence>
<dbReference type="GO" id="GO:0005524">
    <property type="term" value="F:ATP binding"/>
    <property type="evidence" value="ECO:0007669"/>
    <property type="project" value="UniProtKB-KW"/>
</dbReference>
<dbReference type="Pfam" id="PF23493">
    <property type="entry name" value="CysS_C"/>
    <property type="match status" value="1"/>
</dbReference>
<feature type="domain" description="Cysteinyl-tRNA ligase anticodon binding" evidence="4">
    <location>
        <begin position="12"/>
        <end position="56"/>
    </location>
</feature>
<dbReference type="InterPro" id="IPR056411">
    <property type="entry name" value="CysS_C"/>
</dbReference>
<name>A0A0G1GWK2_9BACT</name>
<dbReference type="InterPro" id="IPR009080">
    <property type="entry name" value="tRNAsynth_Ia_anticodon-bd"/>
</dbReference>
<keyword evidence="3" id="KW-0067">ATP-binding</keyword>
<dbReference type="SUPFAM" id="SSF47323">
    <property type="entry name" value="Anticodon-binding domain of a subclass of class I aminoacyl-tRNA synthetases"/>
    <property type="match status" value="1"/>
</dbReference>
<reference evidence="5 6" key="1">
    <citation type="journal article" date="2015" name="Nature">
        <title>rRNA introns, odd ribosomes, and small enigmatic genomes across a large radiation of phyla.</title>
        <authorList>
            <person name="Brown C.T."/>
            <person name="Hug L.A."/>
            <person name="Thomas B.C."/>
            <person name="Sharon I."/>
            <person name="Castelle C.J."/>
            <person name="Singh A."/>
            <person name="Wilkins M.J."/>
            <person name="Williams K.H."/>
            <person name="Banfield J.F."/>
        </authorList>
    </citation>
    <scope>NUCLEOTIDE SEQUENCE [LARGE SCALE GENOMIC DNA]</scope>
</reference>
<evidence type="ECO:0000256" key="2">
    <source>
        <dbReference type="ARBA" id="ARBA00022741"/>
    </source>
</evidence>
<dbReference type="GO" id="GO:0004812">
    <property type="term" value="F:aminoacyl-tRNA ligase activity"/>
    <property type="evidence" value="ECO:0007669"/>
    <property type="project" value="InterPro"/>
</dbReference>
<sequence length="62" mass="6933">MGLELGTIEEVEIPVEIKELMKEREKAKEVKDYAASDVIREQINAAGYQIKDAPEGTTVVKK</sequence>
<dbReference type="AlphaFoldDB" id="A0A0G1GWK2"/>
<evidence type="ECO:0000313" key="6">
    <source>
        <dbReference type="Proteomes" id="UP000034097"/>
    </source>
</evidence>
<dbReference type="Gene3D" id="1.20.120.1910">
    <property type="entry name" value="Cysteine-tRNA ligase, C-terminal anti-codon recognition domain"/>
    <property type="match status" value="1"/>
</dbReference>